<name>A0A182RL51_ANOFN</name>
<feature type="transmembrane region" description="Helical" evidence="7">
    <location>
        <begin position="584"/>
        <end position="606"/>
    </location>
</feature>
<feature type="region of interest" description="Disordered" evidence="6">
    <location>
        <begin position="388"/>
        <end position="457"/>
    </location>
</feature>
<evidence type="ECO:0000256" key="1">
    <source>
        <dbReference type="ARBA" id="ARBA00004141"/>
    </source>
</evidence>
<feature type="transmembrane region" description="Helical" evidence="7">
    <location>
        <begin position="292"/>
        <end position="312"/>
    </location>
</feature>
<evidence type="ECO:0000313" key="8">
    <source>
        <dbReference type="EnsemblMetazoa" id="AFUN006969-PA"/>
    </source>
</evidence>
<dbReference type="EnsemblMetazoa" id="AFUN006969-RA">
    <property type="protein sequence ID" value="AFUN006969-PA"/>
    <property type="gene ID" value="AFUN006969"/>
</dbReference>
<evidence type="ECO:0000256" key="5">
    <source>
        <dbReference type="ARBA" id="ARBA00023136"/>
    </source>
</evidence>
<accession>A0A182RL51</accession>
<reference evidence="8" key="1">
    <citation type="submission" date="2020-05" db="UniProtKB">
        <authorList>
            <consortium name="EnsemblMetazoa"/>
        </authorList>
    </citation>
    <scope>IDENTIFICATION</scope>
    <source>
        <strain evidence="8">FUMOZ</strain>
    </source>
</reference>
<dbReference type="GeneID" id="125767573"/>
<comment type="subcellular location">
    <subcellularLocation>
        <location evidence="1">Membrane</location>
        <topology evidence="1">Multi-pass membrane protein</topology>
    </subcellularLocation>
</comment>
<feature type="transmembrane region" description="Helical" evidence="7">
    <location>
        <begin position="637"/>
        <end position="661"/>
    </location>
</feature>
<dbReference type="RefSeq" id="XP_049290257.1">
    <property type="nucleotide sequence ID" value="XM_049434300.1"/>
</dbReference>
<proteinExistence type="predicted"/>
<dbReference type="VEuPathDB" id="VectorBase:AFUN006969"/>
<evidence type="ECO:0000256" key="3">
    <source>
        <dbReference type="ARBA" id="ARBA00022692"/>
    </source>
</evidence>
<keyword evidence="4 7" id="KW-1133">Transmembrane helix</keyword>
<dbReference type="PANTHER" id="PTHR19432">
    <property type="entry name" value="SUGAR TRANSPORTER"/>
    <property type="match status" value="1"/>
</dbReference>
<feature type="transmembrane region" description="Helical" evidence="7">
    <location>
        <begin position="123"/>
        <end position="143"/>
    </location>
</feature>
<dbReference type="GO" id="GO:0016020">
    <property type="term" value="C:membrane"/>
    <property type="evidence" value="ECO:0007669"/>
    <property type="project" value="UniProtKB-SubCell"/>
</dbReference>
<dbReference type="InterPro" id="IPR036259">
    <property type="entry name" value="MFS_trans_sf"/>
</dbReference>
<dbReference type="CDD" id="cd17313">
    <property type="entry name" value="MFS_SLC45_SUC"/>
    <property type="match status" value="1"/>
</dbReference>
<dbReference type="KEGG" id="afun:125767573"/>
<feature type="transmembrane region" description="Helical" evidence="7">
    <location>
        <begin position="667"/>
        <end position="689"/>
    </location>
</feature>
<feature type="transmembrane region" description="Helical" evidence="7">
    <location>
        <begin position="87"/>
        <end position="103"/>
    </location>
</feature>
<evidence type="ECO:0000256" key="2">
    <source>
        <dbReference type="ARBA" id="ARBA00022448"/>
    </source>
</evidence>
<dbReference type="VEuPathDB" id="VectorBase:AFUN2_002310"/>
<feature type="transmembrane region" description="Helical" evidence="7">
    <location>
        <begin position="560"/>
        <end position="578"/>
    </location>
</feature>
<feature type="compositionally biased region" description="Basic and acidic residues" evidence="6">
    <location>
        <begin position="443"/>
        <end position="457"/>
    </location>
</feature>
<dbReference type="CTD" id="26067050"/>
<feature type="transmembrane region" description="Helical" evidence="7">
    <location>
        <begin position="155"/>
        <end position="172"/>
    </location>
</feature>
<dbReference type="GO" id="GO:0008506">
    <property type="term" value="F:sucrose:proton symporter activity"/>
    <property type="evidence" value="ECO:0007669"/>
    <property type="project" value="TreeGrafter"/>
</dbReference>
<evidence type="ECO:0000256" key="4">
    <source>
        <dbReference type="ARBA" id="ARBA00022989"/>
    </source>
</evidence>
<keyword evidence="3 7" id="KW-0812">Transmembrane</keyword>
<dbReference type="Gene3D" id="1.20.1250.20">
    <property type="entry name" value="MFS general substrate transporter like domains"/>
    <property type="match status" value="2"/>
</dbReference>
<keyword evidence="5 7" id="KW-0472">Membrane</keyword>
<sequence>MDKLHEYQGLTGRWHEWRSNARQWHEGWRERHPGGVRQYLKDTVLIGGGTHTAAPMGTEAEHSVRTGWNEGAVDFSHIYRRKTRLELIRISAAVMGIEFSYAAETAFVSPTLLKIGVEHQHMTLVWCLSPLVGFFLTPVLGSLSDRCRSKFGRRRPFIMLLSLGVLLGLLLVPNGEDVGYAMGDFNPYAINTTLNGGSSVGNSSDDSTIAGYVWQEPPDKPMSQRSLEPMSQRTATIKAALVPPDIPAQRPRHPWGIFFTILGTVLLDFDADACQSPARAFLLDVTVPEDHARGLSTFTIMAGLGGFMGYSLGGIDWDNTSLGIVLGGHVRAVFSLITIIFIVCVLCTVTSFSEIPLWILEEELERQDPPMELRANNAASDEPVTYGATLHERPSDGGATRGDQQHGASYDELPGENFTETSFSRHETSKATGNGDATASVKRISDENGRDTPHDEDKPAVTLSMYLMSIIYMPHSLRMVCLTNLFCWMAHVCYSLYFTDFVGEAVFDGDPKALDGTEKYLLYEAGVRFGCWGMAMYSLSCACYSLIIERLIKRFRAKSVYVGGLLFYCLGMSLMALSKHRVGVIVFSWTAGVMYSTLFTMPYLLVAHYHSEGVFEVNECGEAKQSTGAIRGLGTDVAIVSSMVFLAQFVLSICMGSIVAWTGTTTAVVTIAAMLSFCGALSATQIMYLNL</sequence>
<dbReference type="AlphaFoldDB" id="A0A182RL51"/>
<dbReference type="SUPFAM" id="SSF103473">
    <property type="entry name" value="MFS general substrate transporter"/>
    <property type="match status" value="1"/>
</dbReference>
<evidence type="ECO:0000256" key="7">
    <source>
        <dbReference type="SAM" id="Phobius"/>
    </source>
</evidence>
<feature type="transmembrane region" description="Helical" evidence="7">
    <location>
        <begin position="332"/>
        <end position="352"/>
    </location>
</feature>
<dbReference type="OrthoDB" id="28755at2759"/>
<organism evidence="8">
    <name type="scientific">Anopheles funestus</name>
    <name type="common">African malaria mosquito</name>
    <dbReference type="NCBI Taxonomy" id="62324"/>
    <lineage>
        <taxon>Eukaryota</taxon>
        <taxon>Metazoa</taxon>
        <taxon>Ecdysozoa</taxon>
        <taxon>Arthropoda</taxon>
        <taxon>Hexapoda</taxon>
        <taxon>Insecta</taxon>
        <taxon>Pterygota</taxon>
        <taxon>Neoptera</taxon>
        <taxon>Endopterygota</taxon>
        <taxon>Diptera</taxon>
        <taxon>Nematocera</taxon>
        <taxon>Culicoidea</taxon>
        <taxon>Culicidae</taxon>
        <taxon>Anophelinae</taxon>
        <taxon>Anopheles</taxon>
    </lineage>
</organism>
<protein>
    <submittedName>
        <fullName evidence="8">Uncharacterized protein</fullName>
    </submittedName>
</protein>
<keyword evidence="2" id="KW-0813">Transport</keyword>
<dbReference type="PANTHER" id="PTHR19432:SF35">
    <property type="entry name" value="SOLUTE CARRIER FAMILY 45 MEMBER 3 ISOFORM X1"/>
    <property type="match status" value="1"/>
</dbReference>
<evidence type="ECO:0000256" key="6">
    <source>
        <dbReference type="SAM" id="MobiDB-lite"/>
    </source>
</evidence>